<dbReference type="Proteomes" id="UP000315295">
    <property type="component" value="Unassembled WGS sequence"/>
</dbReference>
<evidence type="ECO:0000313" key="4">
    <source>
        <dbReference type="EMBL" id="TQD73940.1"/>
    </source>
</evidence>
<dbReference type="PANTHER" id="PTHR31928">
    <property type="entry name" value="EXPRESSED PROTEIN"/>
    <property type="match status" value="1"/>
</dbReference>
<evidence type="ECO:0000256" key="1">
    <source>
        <dbReference type="SAM" id="Coils"/>
    </source>
</evidence>
<gene>
    <name evidence="4" type="ORF">C1H46_040510</name>
</gene>
<proteinExistence type="predicted"/>
<evidence type="ECO:0000259" key="3">
    <source>
        <dbReference type="Pfam" id="PF21647"/>
    </source>
</evidence>
<dbReference type="EMBL" id="VIEB01001234">
    <property type="protein sequence ID" value="TQD73940.1"/>
    <property type="molecule type" value="Genomic_DNA"/>
</dbReference>
<dbReference type="AlphaFoldDB" id="A0A540KIE3"/>
<dbReference type="InterPro" id="IPR049172">
    <property type="entry name" value="DUF6857_pln"/>
</dbReference>
<evidence type="ECO:0000256" key="2">
    <source>
        <dbReference type="SAM" id="MobiDB-lite"/>
    </source>
</evidence>
<sequence>MTTRFKKNRKKRGHVSATGVSASTASTSAVTVTPEACTTTGSSSTSTIQGRRTLHRPREIHRWQEKERDRDLQPPEMRGSKLNCGEGRGLEGVERDGDYSDVKVSTAVPGWAAEAAFAECPEGFAFSREAFVRRSEGLCCQEEDGRYSCRGFEGFGSPHWVWKGDPAVQQLRASLDAVSSDLARLAKEALQRKVLASAAAAEALEEAIATESLVRKLSMFAELASTSEVGSPLPAIDRFFSIYDEVVKSTTLTESIATASGFQLWDSTKKRASCFKAKYDLAGGADDGIVLGIGFLSFDFRDD</sequence>
<organism evidence="4 5">
    <name type="scientific">Malus baccata</name>
    <name type="common">Siberian crab apple</name>
    <name type="synonym">Pyrus baccata</name>
    <dbReference type="NCBI Taxonomy" id="106549"/>
    <lineage>
        <taxon>Eukaryota</taxon>
        <taxon>Viridiplantae</taxon>
        <taxon>Streptophyta</taxon>
        <taxon>Embryophyta</taxon>
        <taxon>Tracheophyta</taxon>
        <taxon>Spermatophyta</taxon>
        <taxon>Magnoliopsida</taxon>
        <taxon>eudicotyledons</taxon>
        <taxon>Gunneridae</taxon>
        <taxon>Pentapetalae</taxon>
        <taxon>rosids</taxon>
        <taxon>fabids</taxon>
        <taxon>Rosales</taxon>
        <taxon>Rosaceae</taxon>
        <taxon>Amygdaloideae</taxon>
        <taxon>Maleae</taxon>
        <taxon>Malus</taxon>
    </lineage>
</organism>
<feature type="compositionally biased region" description="Basic residues" evidence="2">
    <location>
        <begin position="1"/>
        <end position="14"/>
    </location>
</feature>
<dbReference type="InterPro" id="IPR010341">
    <property type="entry name" value="DUF936_pln"/>
</dbReference>
<feature type="region of interest" description="Disordered" evidence="2">
    <location>
        <begin position="1"/>
        <end position="81"/>
    </location>
</feature>
<feature type="compositionally biased region" description="Basic and acidic residues" evidence="2">
    <location>
        <begin position="56"/>
        <end position="73"/>
    </location>
</feature>
<dbReference type="STRING" id="106549.A0A540KIE3"/>
<protein>
    <recommendedName>
        <fullName evidence="3">DUF6857 domain-containing protein</fullName>
    </recommendedName>
</protein>
<feature type="domain" description="DUF6857" evidence="3">
    <location>
        <begin position="172"/>
        <end position="265"/>
    </location>
</feature>
<feature type="coiled-coil region" evidence="1">
    <location>
        <begin position="168"/>
        <end position="207"/>
    </location>
</feature>
<comment type="caution">
    <text evidence="4">The sequence shown here is derived from an EMBL/GenBank/DDBJ whole genome shotgun (WGS) entry which is preliminary data.</text>
</comment>
<evidence type="ECO:0000313" key="5">
    <source>
        <dbReference type="Proteomes" id="UP000315295"/>
    </source>
</evidence>
<accession>A0A540KIE3</accession>
<keyword evidence="1" id="KW-0175">Coiled coil</keyword>
<dbReference type="Pfam" id="PF21647">
    <property type="entry name" value="DUF6857"/>
    <property type="match status" value="1"/>
</dbReference>
<name>A0A540KIE3_MALBA</name>
<dbReference type="PANTHER" id="PTHR31928:SF3">
    <property type="entry name" value="EXPRESSED PROTEIN"/>
    <property type="match status" value="1"/>
</dbReference>
<keyword evidence="5" id="KW-1185">Reference proteome</keyword>
<reference evidence="4 5" key="1">
    <citation type="journal article" date="2019" name="G3 (Bethesda)">
        <title>Sequencing of a Wild Apple (Malus baccata) Genome Unravels the Differences Between Cultivated and Wild Apple Species Regarding Disease Resistance and Cold Tolerance.</title>
        <authorList>
            <person name="Chen X."/>
        </authorList>
    </citation>
    <scope>NUCLEOTIDE SEQUENCE [LARGE SCALE GENOMIC DNA]</scope>
    <source>
        <strain evidence="5">cv. Shandingzi</strain>
        <tissue evidence="4">Leaves</tissue>
    </source>
</reference>
<feature type="compositionally biased region" description="Low complexity" evidence="2">
    <location>
        <begin position="15"/>
        <end position="47"/>
    </location>
</feature>